<keyword evidence="1" id="KW-0812">Transmembrane</keyword>
<keyword evidence="1" id="KW-0472">Membrane</keyword>
<reference evidence="2 3" key="1">
    <citation type="submission" date="2020-01" db="EMBL/GenBank/DDBJ databases">
        <title>Bacteria diversity of Porities sp.</title>
        <authorList>
            <person name="Wang G."/>
        </authorList>
    </citation>
    <scope>NUCLEOTIDE SEQUENCE [LARGE SCALE GENOMIC DNA]</scope>
    <source>
        <strain evidence="2 3">R33</strain>
    </source>
</reference>
<comment type="caution">
    <text evidence="2">The sequence shown here is derived from an EMBL/GenBank/DDBJ whole genome shotgun (WGS) entry which is preliminary data.</text>
</comment>
<dbReference type="AlphaFoldDB" id="A0A6L9EF62"/>
<evidence type="ECO:0000313" key="3">
    <source>
        <dbReference type="Proteomes" id="UP000475249"/>
    </source>
</evidence>
<gene>
    <name evidence="2" type="ORF">GTQ38_14440</name>
</gene>
<proteinExistence type="predicted"/>
<keyword evidence="3" id="KW-1185">Reference proteome</keyword>
<sequence>MDVINEIIRQSAIGPFSNWFKSAVLTLFSSIVVTLFTMLILLIKYGPDTPLSFGY</sequence>
<accession>A0A6L9EF62</accession>
<keyword evidence="1" id="KW-1133">Transmembrane helix</keyword>
<protein>
    <submittedName>
        <fullName evidence="2">Uncharacterized protein</fullName>
    </submittedName>
</protein>
<dbReference type="EMBL" id="WXYO01000006">
    <property type="protein sequence ID" value="NAS13212.1"/>
    <property type="molecule type" value="Genomic_DNA"/>
</dbReference>
<dbReference type="RefSeq" id="WP_161436251.1">
    <property type="nucleotide sequence ID" value="NZ_WXYO01000006.1"/>
</dbReference>
<evidence type="ECO:0000256" key="1">
    <source>
        <dbReference type="SAM" id="Phobius"/>
    </source>
</evidence>
<evidence type="ECO:0000313" key="2">
    <source>
        <dbReference type="EMBL" id="NAS13212.1"/>
    </source>
</evidence>
<name>A0A6L9EF62_9FLAO</name>
<dbReference type="Proteomes" id="UP000475249">
    <property type="component" value="Unassembled WGS sequence"/>
</dbReference>
<organism evidence="2 3">
    <name type="scientific">Poritiphilus flavus</name>
    <dbReference type="NCBI Taxonomy" id="2697053"/>
    <lineage>
        <taxon>Bacteria</taxon>
        <taxon>Pseudomonadati</taxon>
        <taxon>Bacteroidota</taxon>
        <taxon>Flavobacteriia</taxon>
        <taxon>Flavobacteriales</taxon>
        <taxon>Flavobacteriaceae</taxon>
        <taxon>Poritiphilus</taxon>
    </lineage>
</organism>
<feature type="transmembrane region" description="Helical" evidence="1">
    <location>
        <begin position="23"/>
        <end position="43"/>
    </location>
</feature>